<accession>A0A345HF14</accession>
<proteinExistence type="predicted"/>
<dbReference type="Proteomes" id="UP000253951">
    <property type="component" value="Chromosome"/>
</dbReference>
<keyword evidence="2" id="KW-1185">Reference proteome</keyword>
<evidence type="ECO:0000313" key="1">
    <source>
        <dbReference type="EMBL" id="AXG75174.1"/>
    </source>
</evidence>
<dbReference type="OrthoDB" id="1075024at2"/>
<sequence length="278" mass="32662">MNRIVYFFTILFITVNVNAQDKDEVLAEAWLMYNSEKASWNGTDMVTQYYPEKLKTSGGYFSYTNDDRHTCVFFNRDSVPSITISISFDDTFIPETTKVDTTYRKMTSLENDLYEIRQKAIIESVNDTVTFKRYKNTNYNYIPLIVGKKKKVYILTGTGVRGVVVFGNDYLITFDKKNRIKKKKPLHKNIIPIEYSDNPDENITIHNHQEETGDLITATDICTLMLYCPYTNWSQHYVVSKKNISIWDCEKSELFVVTMKAWKRMNEHDLDKEREENK</sequence>
<dbReference type="KEGG" id="fat:DVK85_13425"/>
<dbReference type="AlphaFoldDB" id="A0A345HF14"/>
<gene>
    <name evidence="1" type="ORF">DVK85_13425</name>
</gene>
<dbReference type="EMBL" id="CP031188">
    <property type="protein sequence ID" value="AXG75174.1"/>
    <property type="molecule type" value="Genomic_DNA"/>
</dbReference>
<reference evidence="1 2" key="1">
    <citation type="submission" date="2018-07" db="EMBL/GenBank/DDBJ databases">
        <title>Complete genome sequence of Flavobacterium arcticum type strain SM1502T.</title>
        <authorList>
            <person name="Li Y."/>
            <person name="Li D.-D."/>
        </authorList>
    </citation>
    <scope>NUCLEOTIDE SEQUENCE [LARGE SCALE GENOMIC DNA]</scope>
    <source>
        <strain evidence="1 2">SM1502</strain>
    </source>
</reference>
<name>A0A345HF14_9FLAO</name>
<dbReference type="RefSeq" id="WP_114678931.1">
    <property type="nucleotide sequence ID" value="NZ_CP031188.1"/>
</dbReference>
<protein>
    <submittedName>
        <fullName evidence="1">Uncharacterized protein</fullName>
    </submittedName>
</protein>
<evidence type="ECO:0000313" key="2">
    <source>
        <dbReference type="Proteomes" id="UP000253951"/>
    </source>
</evidence>
<organism evidence="1 2">
    <name type="scientific">Flavobacterium arcticum</name>
    <dbReference type="NCBI Taxonomy" id="1784713"/>
    <lineage>
        <taxon>Bacteria</taxon>
        <taxon>Pseudomonadati</taxon>
        <taxon>Bacteroidota</taxon>
        <taxon>Flavobacteriia</taxon>
        <taxon>Flavobacteriales</taxon>
        <taxon>Flavobacteriaceae</taxon>
        <taxon>Flavobacterium</taxon>
    </lineage>
</organism>